<protein>
    <submittedName>
        <fullName evidence="2">DUF4005 domain-containing protein</fullName>
    </submittedName>
</protein>
<dbReference type="WBParaSite" id="SBAD_0001241801-mRNA-1">
    <property type="protein sequence ID" value="SBAD_0001241801-mRNA-1"/>
    <property type="gene ID" value="SBAD_0001241801"/>
</dbReference>
<organism evidence="2">
    <name type="scientific">Soboliphyme baturini</name>
    <dbReference type="NCBI Taxonomy" id="241478"/>
    <lineage>
        <taxon>Eukaryota</taxon>
        <taxon>Metazoa</taxon>
        <taxon>Ecdysozoa</taxon>
        <taxon>Nematoda</taxon>
        <taxon>Enoplea</taxon>
        <taxon>Dorylaimia</taxon>
        <taxon>Dioctophymatida</taxon>
        <taxon>Dioctophymatoidea</taxon>
        <taxon>Soboliphymatidae</taxon>
        <taxon>Soboliphyme</taxon>
    </lineage>
</organism>
<evidence type="ECO:0000256" key="1">
    <source>
        <dbReference type="SAM" id="MobiDB-lite"/>
    </source>
</evidence>
<feature type="compositionally biased region" description="Polar residues" evidence="1">
    <location>
        <begin position="14"/>
        <end position="31"/>
    </location>
</feature>
<dbReference type="AlphaFoldDB" id="A0A183J820"/>
<sequence length="116" mass="12616">LISTPVQPPKSGSRVPQPSSNYCSFVRTPSSEPRRRIPNSHHRTKSFDEVTDASTSSFVYHSVDSPKQGMLKRPATLDVKRDCFGLTNGVSTESGISTADSSFLTRFSPPSSSIPD</sequence>
<feature type="region of interest" description="Disordered" evidence="1">
    <location>
        <begin position="1"/>
        <end position="49"/>
    </location>
</feature>
<name>A0A183J820_9BILA</name>
<accession>A0A183J820</accession>
<reference evidence="2" key="1">
    <citation type="submission" date="2016-06" db="UniProtKB">
        <authorList>
            <consortium name="WormBaseParasite"/>
        </authorList>
    </citation>
    <scope>IDENTIFICATION</scope>
</reference>
<feature type="region of interest" description="Disordered" evidence="1">
    <location>
        <begin position="90"/>
        <end position="116"/>
    </location>
</feature>
<proteinExistence type="predicted"/>
<evidence type="ECO:0000313" key="2">
    <source>
        <dbReference type="WBParaSite" id="SBAD_0001241801-mRNA-1"/>
    </source>
</evidence>